<accession>A0A5C6BEJ9</accession>
<protein>
    <submittedName>
        <fullName evidence="2">Uncharacterized protein</fullName>
    </submittedName>
</protein>
<proteinExistence type="predicted"/>
<evidence type="ECO:0000313" key="2">
    <source>
        <dbReference type="EMBL" id="TWU09911.1"/>
    </source>
</evidence>
<dbReference type="AlphaFoldDB" id="A0A5C6BEJ9"/>
<dbReference type="Proteomes" id="UP000316304">
    <property type="component" value="Unassembled WGS sequence"/>
</dbReference>
<evidence type="ECO:0000256" key="1">
    <source>
        <dbReference type="SAM" id="Phobius"/>
    </source>
</evidence>
<feature type="transmembrane region" description="Helical" evidence="1">
    <location>
        <begin position="40"/>
        <end position="63"/>
    </location>
</feature>
<sequence length="191" mass="20625">MQPSPRVDLGQRLLNCSERLIAPATRLNLERIQMLKRKQFRVSTLLFVTALVAMACVIVVTRLELASLRASRSQSGVNASPISVDAVAASVEQCLASHPWSTSVADVRYSAAADSFKVCYEWTDPSDGRTWSSDVILKGNGFGEYSSFITNKTFLNPVQLQVSKDGPTTGNVGRMWVGVSAPSSLADGGNQ</sequence>
<keyword evidence="1" id="KW-1133">Transmembrane helix</keyword>
<comment type="caution">
    <text evidence="2">The sequence shown here is derived from an EMBL/GenBank/DDBJ whole genome shotgun (WGS) entry which is preliminary data.</text>
</comment>
<keyword evidence="1" id="KW-0812">Transmembrane</keyword>
<gene>
    <name evidence="2" type="ORF">Pla52o_58100</name>
</gene>
<keyword evidence="3" id="KW-1185">Reference proteome</keyword>
<dbReference type="EMBL" id="SJPT01000025">
    <property type="protein sequence ID" value="TWU09911.1"/>
    <property type="molecule type" value="Genomic_DNA"/>
</dbReference>
<reference evidence="2 3" key="1">
    <citation type="submission" date="2019-02" db="EMBL/GenBank/DDBJ databases">
        <title>Deep-cultivation of Planctomycetes and their phenomic and genomic characterization uncovers novel biology.</title>
        <authorList>
            <person name="Wiegand S."/>
            <person name="Jogler M."/>
            <person name="Boedeker C."/>
            <person name="Pinto D."/>
            <person name="Vollmers J."/>
            <person name="Rivas-Marin E."/>
            <person name="Kohn T."/>
            <person name="Peeters S.H."/>
            <person name="Heuer A."/>
            <person name="Rast P."/>
            <person name="Oberbeckmann S."/>
            <person name="Bunk B."/>
            <person name="Jeske O."/>
            <person name="Meyerdierks A."/>
            <person name="Storesund J.E."/>
            <person name="Kallscheuer N."/>
            <person name="Luecker S."/>
            <person name="Lage O.M."/>
            <person name="Pohl T."/>
            <person name="Merkel B.J."/>
            <person name="Hornburger P."/>
            <person name="Mueller R.-W."/>
            <person name="Bruemmer F."/>
            <person name="Labrenz M."/>
            <person name="Spormann A.M."/>
            <person name="Op Den Camp H."/>
            <person name="Overmann J."/>
            <person name="Amann R."/>
            <person name="Jetten M.S.M."/>
            <person name="Mascher T."/>
            <person name="Medema M.H."/>
            <person name="Devos D.P."/>
            <person name="Kaster A.-K."/>
            <person name="Ovreas L."/>
            <person name="Rohde M."/>
            <person name="Galperin M.Y."/>
            <person name="Jogler C."/>
        </authorList>
    </citation>
    <scope>NUCLEOTIDE SEQUENCE [LARGE SCALE GENOMIC DNA]</scope>
    <source>
        <strain evidence="2 3">Pla52o</strain>
    </source>
</reference>
<name>A0A5C6BEJ9_9BACT</name>
<organism evidence="2 3">
    <name type="scientific">Novipirellula galeiformis</name>
    <dbReference type="NCBI Taxonomy" id="2528004"/>
    <lineage>
        <taxon>Bacteria</taxon>
        <taxon>Pseudomonadati</taxon>
        <taxon>Planctomycetota</taxon>
        <taxon>Planctomycetia</taxon>
        <taxon>Pirellulales</taxon>
        <taxon>Pirellulaceae</taxon>
        <taxon>Novipirellula</taxon>
    </lineage>
</organism>
<evidence type="ECO:0000313" key="3">
    <source>
        <dbReference type="Proteomes" id="UP000316304"/>
    </source>
</evidence>
<keyword evidence="1" id="KW-0472">Membrane</keyword>